<dbReference type="SUPFAM" id="SSF48452">
    <property type="entry name" value="TPR-like"/>
    <property type="match status" value="1"/>
</dbReference>
<dbReference type="Proteomes" id="UP000663090">
    <property type="component" value="Chromosome"/>
</dbReference>
<evidence type="ECO:0000256" key="1">
    <source>
        <dbReference type="PROSITE-ProRule" id="PRU00339"/>
    </source>
</evidence>
<dbReference type="InterPro" id="IPR019734">
    <property type="entry name" value="TPR_rpt"/>
</dbReference>
<keyword evidence="1" id="KW-0802">TPR repeat</keyword>
<evidence type="ECO:0008006" key="4">
    <source>
        <dbReference type="Google" id="ProtNLM"/>
    </source>
</evidence>
<proteinExistence type="predicted"/>
<dbReference type="RefSeq" id="WP_206715932.1">
    <property type="nucleotide sequence ID" value="NZ_CP071091.1"/>
</dbReference>
<reference evidence="2 3" key="1">
    <citation type="submission" date="2021-02" db="EMBL/GenBank/DDBJ databases">
        <title>De Novo genome assembly of isolated myxobacteria.</title>
        <authorList>
            <person name="Stevens D.C."/>
        </authorList>
    </citation>
    <scope>NUCLEOTIDE SEQUENCE [LARGE SCALE GENOMIC DNA]</scope>
    <source>
        <strain evidence="2 3">SCHIC003</strain>
    </source>
</reference>
<gene>
    <name evidence="2" type="ORF">JY572_38470</name>
</gene>
<dbReference type="PROSITE" id="PS50005">
    <property type="entry name" value="TPR"/>
    <property type="match status" value="1"/>
</dbReference>
<evidence type="ECO:0000313" key="3">
    <source>
        <dbReference type="Proteomes" id="UP000663090"/>
    </source>
</evidence>
<keyword evidence="3" id="KW-1185">Reference proteome</keyword>
<protein>
    <recommendedName>
        <fullName evidence="4">Tetratricopeptide repeat protein</fullName>
    </recommendedName>
</protein>
<dbReference type="Gene3D" id="1.25.40.10">
    <property type="entry name" value="Tetratricopeptide repeat domain"/>
    <property type="match status" value="1"/>
</dbReference>
<sequence length="418" mass="46416">MTELRTKERWSEAWEAFARVAAVFAGDALAEQVADIAALPDDAEPYFALGYELIEHGLHDLAATVLQRAYELAPTSEQIVYEFVAALEHVGAHGQAVLTLCGPPGLVDTRFMACYLLAYNALMTGDLDEPRRRLALLERLRNVPEALPEESTGLDVMMTRLRRFLRRADVVRRVTSLDLKDLRGWQFVTTGTVLLHLSPHGFDEGMTGRYAFVQDSGVLCLEGLRRVEAVLKHVGVEVPRVFILPERQSAILGLAVAKRLGLPAEPWPEGGSEAPGLVVAYDLADLEGPLLESLHQHRPGQVLWSHLTRWTQESAFAADLTTYLYQSKTTPWGERLKFNSETRKMERVRPDERPVEVLAGELLPVELEEDALGDLPTLLALATTVQDLTGDVAPGWARSEGVRHRQLTDSPVKSSQFT</sequence>
<dbReference type="EMBL" id="CP071091">
    <property type="protein sequence ID" value="QSQ14138.1"/>
    <property type="molecule type" value="Genomic_DNA"/>
</dbReference>
<feature type="repeat" description="TPR" evidence="1">
    <location>
        <begin position="43"/>
        <end position="76"/>
    </location>
</feature>
<name>A0ABX7NCV2_9BACT</name>
<dbReference type="InterPro" id="IPR011990">
    <property type="entry name" value="TPR-like_helical_dom_sf"/>
</dbReference>
<organism evidence="2 3">
    <name type="scientific">Myxococcus landrumensis</name>
    <dbReference type="NCBI Taxonomy" id="2813577"/>
    <lineage>
        <taxon>Bacteria</taxon>
        <taxon>Pseudomonadati</taxon>
        <taxon>Myxococcota</taxon>
        <taxon>Myxococcia</taxon>
        <taxon>Myxococcales</taxon>
        <taxon>Cystobacterineae</taxon>
        <taxon>Myxococcaceae</taxon>
        <taxon>Myxococcus</taxon>
    </lineage>
</organism>
<evidence type="ECO:0000313" key="2">
    <source>
        <dbReference type="EMBL" id="QSQ14138.1"/>
    </source>
</evidence>
<accession>A0ABX7NCV2</accession>